<reference evidence="2" key="1">
    <citation type="submission" date="2016-06" db="EMBL/GenBank/DDBJ databases">
        <authorList>
            <person name="Petersen J."/>
            <person name="Sayavedra L."/>
        </authorList>
    </citation>
    <scope>NUCLEOTIDE SEQUENCE [LARGE SCALE GENOMIC DNA]</scope>
    <source>
        <strain evidence="2">BazSymB</strain>
    </source>
</reference>
<dbReference type="EMBL" id="CVUD02000237">
    <property type="protein sequence ID" value="SEH91762.1"/>
    <property type="molecule type" value="Genomic_DNA"/>
</dbReference>
<organism evidence="1 2">
    <name type="scientific">Bathymodiolus azoricus thioautotrophic gill symbiont</name>
    <dbReference type="NCBI Taxonomy" id="235205"/>
    <lineage>
        <taxon>Bacteria</taxon>
        <taxon>Pseudomonadati</taxon>
        <taxon>Pseudomonadota</taxon>
        <taxon>Gammaproteobacteria</taxon>
        <taxon>sulfur-oxidizing symbionts</taxon>
    </lineage>
</organism>
<evidence type="ECO:0000313" key="2">
    <source>
        <dbReference type="Proteomes" id="UP000198559"/>
    </source>
</evidence>
<accession>A0A1H6M3A5</accession>
<dbReference type="AlphaFoldDB" id="A0A1H6M3A5"/>
<name>A0A1H6M3A5_9GAMM</name>
<protein>
    <submittedName>
        <fullName evidence="1">Uncharacterized protein</fullName>
    </submittedName>
</protein>
<gene>
    <name evidence="1" type="ORF">BAZSYMB_GCONTIG00784_1</name>
</gene>
<sequence length="57" mass="6818">MTFSNPNIQISLIYLISINTTHKPIPRYKRKMPCRIPIFKWIIVHINIQIQTINRPC</sequence>
<evidence type="ECO:0000313" key="1">
    <source>
        <dbReference type="EMBL" id="SEH91762.1"/>
    </source>
</evidence>
<proteinExistence type="predicted"/>
<dbReference type="Proteomes" id="UP000198559">
    <property type="component" value="Unassembled WGS sequence"/>
</dbReference>